<proteinExistence type="inferred from homology"/>
<comment type="subcellular location">
    <subcellularLocation>
        <location evidence="1 7">Cell membrane</location>
        <topology evidence="1 7">Multi-pass membrane protein</topology>
    </subcellularLocation>
</comment>
<dbReference type="RefSeq" id="WP_183319444.1">
    <property type="nucleotide sequence ID" value="NZ_JACHVQ010000001.1"/>
</dbReference>
<reference evidence="10 11" key="1">
    <citation type="submission" date="2020-08" db="EMBL/GenBank/DDBJ databases">
        <title>Sequencing the genomes of 1000 actinobacteria strains.</title>
        <authorList>
            <person name="Klenk H.-P."/>
        </authorList>
    </citation>
    <scope>NUCLEOTIDE SEQUENCE [LARGE SCALE GENOMIC DNA]</scope>
    <source>
        <strain evidence="10 11">DSM 105369</strain>
    </source>
</reference>
<dbReference type="GO" id="GO:0043190">
    <property type="term" value="C:ATP-binding cassette (ABC) transporter complex"/>
    <property type="evidence" value="ECO:0007669"/>
    <property type="project" value="InterPro"/>
</dbReference>
<keyword evidence="11" id="KW-1185">Reference proteome</keyword>
<evidence type="ECO:0000256" key="2">
    <source>
        <dbReference type="ARBA" id="ARBA00022448"/>
    </source>
</evidence>
<feature type="transmembrane region" description="Helical" evidence="7">
    <location>
        <begin position="74"/>
        <end position="95"/>
    </location>
</feature>
<keyword evidence="3" id="KW-1003">Cell membrane</keyword>
<dbReference type="NCBIfam" id="TIGR01726">
    <property type="entry name" value="HEQRo_perm_3TM"/>
    <property type="match status" value="1"/>
</dbReference>
<organism evidence="10 11">
    <name type="scientific">Flexivirga oryzae</name>
    <dbReference type="NCBI Taxonomy" id="1794944"/>
    <lineage>
        <taxon>Bacteria</taxon>
        <taxon>Bacillati</taxon>
        <taxon>Actinomycetota</taxon>
        <taxon>Actinomycetes</taxon>
        <taxon>Micrococcales</taxon>
        <taxon>Dermacoccaceae</taxon>
        <taxon>Flexivirga</taxon>
    </lineage>
</organism>
<dbReference type="GO" id="GO:0022857">
    <property type="term" value="F:transmembrane transporter activity"/>
    <property type="evidence" value="ECO:0007669"/>
    <property type="project" value="InterPro"/>
</dbReference>
<feature type="transmembrane region" description="Helical" evidence="7">
    <location>
        <begin position="247"/>
        <end position="265"/>
    </location>
</feature>
<name>A0A839N2W6_9MICO</name>
<gene>
    <name evidence="10" type="ORF">FHU39_001123</name>
</gene>
<sequence length="307" mass="32647">MSASVLFDAPGPKARRRSALLGIAGGVIFAVIMALVIWKLADKNQFASYKWKPFAEWSTWKNYILPGLWGTVKAAILAILISVVFGAVLAMLRLIDVPKSNSSTAIALRAVTWIVTAWVELTRALPVLLMMLFIFGWLTAHGQGSGSGPLIATVAGLVFYNSSVMCEVIRSGVDQLPKGQSEAGRSIGLTEGQTVRQILLPQAITAMLPSLISQVIVILKDTALGYNVLYGELLYRSKPATSLNGNIFAMLVVIAAIYILLNYAISKLATWVERRLQARGRTAGPAAPAGDPAGPTNAPGVATGEAA</sequence>
<dbReference type="InterPro" id="IPR010065">
    <property type="entry name" value="AA_ABC_transptr_permease_3TM"/>
</dbReference>
<dbReference type="InterPro" id="IPR043429">
    <property type="entry name" value="ArtM/GltK/GlnP/TcyL/YhdX-like"/>
</dbReference>
<evidence type="ECO:0000313" key="11">
    <source>
        <dbReference type="Proteomes" id="UP000559182"/>
    </source>
</evidence>
<dbReference type="AlphaFoldDB" id="A0A839N2W6"/>
<evidence type="ECO:0000256" key="5">
    <source>
        <dbReference type="ARBA" id="ARBA00022989"/>
    </source>
</evidence>
<keyword evidence="2 7" id="KW-0813">Transport</keyword>
<evidence type="ECO:0000256" key="7">
    <source>
        <dbReference type="RuleBase" id="RU363032"/>
    </source>
</evidence>
<feature type="transmembrane region" description="Helical" evidence="7">
    <location>
        <begin position="20"/>
        <end position="41"/>
    </location>
</feature>
<dbReference type="InterPro" id="IPR000515">
    <property type="entry name" value="MetI-like"/>
</dbReference>
<dbReference type="PROSITE" id="PS50928">
    <property type="entry name" value="ABC_TM1"/>
    <property type="match status" value="1"/>
</dbReference>
<feature type="transmembrane region" description="Helical" evidence="7">
    <location>
        <begin position="107"/>
        <end position="138"/>
    </location>
</feature>
<dbReference type="Proteomes" id="UP000559182">
    <property type="component" value="Unassembled WGS sequence"/>
</dbReference>
<evidence type="ECO:0000259" key="9">
    <source>
        <dbReference type="PROSITE" id="PS50928"/>
    </source>
</evidence>
<evidence type="ECO:0000256" key="8">
    <source>
        <dbReference type="SAM" id="MobiDB-lite"/>
    </source>
</evidence>
<feature type="compositionally biased region" description="Low complexity" evidence="8">
    <location>
        <begin position="282"/>
        <end position="300"/>
    </location>
</feature>
<dbReference type="SUPFAM" id="SSF161098">
    <property type="entry name" value="MetI-like"/>
    <property type="match status" value="1"/>
</dbReference>
<keyword evidence="6 7" id="KW-0472">Membrane</keyword>
<accession>A0A839N2W6</accession>
<dbReference type="GO" id="GO:0006865">
    <property type="term" value="P:amino acid transport"/>
    <property type="evidence" value="ECO:0007669"/>
    <property type="project" value="TreeGrafter"/>
</dbReference>
<evidence type="ECO:0000256" key="6">
    <source>
        <dbReference type="ARBA" id="ARBA00023136"/>
    </source>
</evidence>
<dbReference type="CDD" id="cd06261">
    <property type="entry name" value="TM_PBP2"/>
    <property type="match status" value="1"/>
</dbReference>
<dbReference type="InterPro" id="IPR035906">
    <property type="entry name" value="MetI-like_sf"/>
</dbReference>
<evidence type="ECO:0000256" key="3">
    <source>
        <dbReference type="ARBA" id="ARBA00022475"/>
    </source>
</evidence>
<dbReference type="PANTHER" id="PTHR30614:SF21">
    <property type="entry name" value="AMINO ACID ABC TRANSPORTER PERMEASE"/>
    <property type="match status" value="1"/>
</dbReference>
<feature type="domain" description="ABC transmembrane type-1" evidence="9">
    <location>
        <begin position="68"/>
        <end position="269"/>
    </location>
</feature>
<keyword evidence="4 7" id="KW-0812">Transmembrane</keyword>
<dbReference type="Pfam" id="PF00528">
    <property type="entry name" value="BPD_transp_1"/>
    <property type="match status" value="1"/>
</dbReference>
<comment type="similarity">
    <text evidence="7">Belongs to the binding-protein-dependent transport system permease family.</text>
</comment>
<feature type="region of interest" description="Disordered" evidence="8">
    <location>
        <begin position="282"/>
        <end position="307"/>
    </location>
</feature>
<evidence type="ECO:0000313" key="10">
    <source>
        <dbReference type="EMBL" id="MBB2891139.1"/>
    </source>
</evidence>
<dbReference type="PANTHER" id="PTHR30614">
    <property type="entry name" value="MEMBRANE COMPONENT OF AMINO ACID ABC TRANSPORTER"/>
    <property type="match status" value="1"/>
</dbReference>
<protein>
    <submittedName>
        <fullName evidence="10">Glutamate transport system permease protein</fullName>
    </submittedName>
</protein>
<keyword evidence="5 7" id="KW-1133">Transmembrane helix</keyword>
<evidence type="ECO:0000256" key="4">
    <source>
        <dbReference type="ARBA" id="ARBA00022692"/>
    </source>
</evidence>
<evidence type="ECO:0000256" key="1">
    <source>
        <dbReference type="ARBA" id="ARBA00004651"/>
    </source>
</evidence>
<comment type="caution">
    <text evidence="10">The sequence shown here is derived from an EMBL/GenBank/DDBJ whole genome shotgun (WGS) entry which is preliminary data.</text>
</comment>
<dbReference type="EMBL" id="JACHVQ010000001">
    <property type="protein sequence ID" value="MBB2891139.1"/>
    <property type="molecule type" value="Genomic_DNA"/>
</dbReference>
<dbReference type="Gene3D" id="1.10.3720.10">
    <property type="entry name" value="MetI-like"/>
    <property type="match status" value="1"/>
</dbReference>